<organism evidence="5 6">
    <name type="scientific">Allokutzneria oryzae</name>
    <dbReference type="NCBI Taxonomy" id="1378989"/>
    <lineage>
        <taxon>Bacteria</taxon>
        <taxon>Bacillati</taxon>
        <taxon>Actinomycetota</taxon>
        <taxon>Actinomycetes</taxon>
        <taxon>Pseudonocardiales</taxon>
        <taxon>Pseudonocardiaceae</taxon>
        <taxon>Allokutzneria</taxon>
    </lineage>
</organism>
<evidence type="ECO:0000256" key="2">
    <source>
        <dbReference type="SAM" id="Coils"/>
    </source>
</evidence>
<proteinExistence type="inferred from homology"/>
<dbReference type="InterPro" id="IPR041522">
    <property type="entry name" value="CdaR_GGDEF"/>
</dbReference>
<feature type="domain" description="PucR C-terminal helix-turn-helix" evidence="3">
    <location>
        <begin position="413"/>
        <end position="472"/>
    </location>
</feature>
<dbReference type="PANTHER" id="PTHR33744">
    <property type="entry name" value="CARBOHYDRATE DIACID REGULATOR"/>
    <property type="match status" value="1"/>
</dbReference>
<evidence type="ECO:0000256" key="1">
    <source>
        <dbReference type="ARBA" id="ARBA00006754"/>
    </source>
</evidence>
<protein>
    <submittedName>
        <fullName evidence="5">Helix-turn-helix domain-containing protein</fullName>
    </submittedName>
</protein>
<evidence type="ECO:0000259" key="4">
    <source>
        <dbReference type="Pfam" id="PF17853"/>
    </source>
</evidence>
<accession>A0ABV6A445</accession>
<dbReference type="InterPro" id="IPR025736">
    <property type="entry name" value="PucR_C-HTH_dom"/>
</dbReference>
<dbReference type="Pfam" id="PF13556">
    <property type="entry name" value="HTH_30"/>
    <property type="match status" value="2"/>
</dbReference>
<dbReference type="EMBL" id="JBHLZU010000026">
    <property type="protein sequence ID" value="MFB9907937.1"/>
    <property type="molecule type" value="Genomic_DNA"/>
</dbReference>
<feature type="coiled-coil region" evidence="2">
    <location>
        <begin position="118"/>
        <end position="145"/>
    </location>
</feature>
<comment type="caution">
    <text evidence="5">The sequence shown here is derived from an EMBL/GenBank/DDBJ whole genome shotgun (WGS) entry which is preliminary data.</text>
</comment>
<evidence type="ECO:0000313" key="6">
    <source>
        <dbReference type="Proteomes" id="UP001589693"/>
    </source>
</evidence>
<dbReference type="InterPro" id="IPR051448">
    <property type="entry name" value="CdaR-like_regulators"/>
</dbReference>
<feature type="domain" description="CdaR GGDEF-like" evidence="4">
    <location>
        <begin position="157"/>
        <end position="266"/>
    </location>
</feature>
<gene>
    <name evidence="5" type="ORF">ACFFQA_28720</name>
</gene>
<dbReference type="Pfam" id="PF17853">
    <property type="entry name" value="GGDEF_2"/>
    <property type="match status" value="1"/>
</dbReference>
<reference evidence="5 6" key="1">
    <citation type="submission" date="2024-09" db="EMBL/GenBank/DDBJ databases">
        <authorList>
            <person name="Sun Q."/>
            <person name="Mori K."/>
        </authorList>
    </citation>
    <scope>NUCLEOTIDE SEQUENCE [LARGE SCALE GENOMIC DNA]</scope>
    <source>
        <strain evidence="5 6">TBRC 7907</strain>
    </source>
</reference>
<keyword evidence="2" id="KW-0175">Coiled coil</keyword>
<name>A0ABV6A445_9PSEU</name>
<evidence type="ECO:0000259" key="3">
    <source>
        <dbReference type="Pfam" id="PF13556"/>
    </source>
</evidence>
<feature type="domain" description="PucR C-terminal helix-turn-helix" evidence="3">
    <location>
        <begin position="318"/>
        <end position="373"/>
    </location>
</feature>
<sequence>MPTENDLRSMQREAVRPEGLRHLLRWLVRRLDAFVVLLDHAGTPLLAFPRTPTALLDAAADGIARVADGRSHSAKVDTAEHMSHALLIDERPGPILFVARQGTLDPLAGSLVADAARLLQLRWRLERAEERRREVELAETLAREAVLHLLMVGDLGAARRVAGALRPDLADLVRVYVVECALDARAEMAARCDEACLGRAWVVHCPVYTRHLIVLAPVDDPDAVDDSIELALRATVRGDIRVGAGDVVPLGDVAAGYEQAFHALAVARNGPEPFVRFRGRAELATVIGPAGRAWARRTLAPLVGFIPERPQDPDGRELTATLRAWLDFHGGAARQMKIHRNTLAARVRRAAAVLGRDLDRIETRAELHLALRLLVPADLSGAAGLTELLAAPAVRRWAEELLAPLLSDDARGLLTTVRAWLAADARPEAAAGALGVSVTATRKRLVRVEQLLGRSLLSGPSARYDLVLALRIHDRAH</sequence>
<comment type="similarity">
    <text evidence="1">Belongs to the CdaR family.</text>
</comment>
<dbReference type="InterPro" id="IPR042070">
    <property type="entry name" value="PucR_C-HTH_sf"/>
</dbReference>
<keyword evidence="6" id="KW-1185">Reference proteome</keyword>
<dbReference type="Gene3D" id="1.10.10.2840">
    <property type="entry name" value="PucR C-terminal helix-turn-helix domain"/>
    <property type="match status" value="2"/>
</dbReference>
<evidence type="ECO:0000313" key="5">
    <source>
        <dbReference type="EMBL" id="MFB9907937.1"/>
    </source>
</evidence>
<dbReference type="Proteomes" id="UP001589693">
    <property type="component" value="Unassembled WGS sequence"/>
</dbReference>
<dbReference type="PANTHER" id="PTHR33744:SF1">
    <property type="entry name" value="DNA-BINDING TRANSCRIPTIONAL ACTIVATOR ADER"/>
    <property type="match status" value="1"/>
</dbReference>
<dbReference type="RefSeq" id="WP_377858984.1">
    <property type="nucleotide sequence ID" value="NZ_JBHLZU010000026.1"/>
</dbReference>